<evidence type="ECO:0000259" key="11">
    <source>
        <dbReference type="PROSITE" id="PS50011"/>
    </source>
</evidence>
<dbReference type="PROSITE" id="PS50011">
    <property type="entry name" value="PROTEIN_KINASE_DOM"/>
    <property type="match status" value="1"/>
</dbReference>
<dbReference type="KEGG" id="cput:CONPUDRAFT_138285"/>
<comment type="caution">
    <text evidence="12">The sequence shown here is derived from an EMBL/GenBank/DDBJ whole genome shotgun (WGS) entry which is preliminary data.</text>
</comment>
<dbReference type="InterPro" id="IPR011009">
    <property type="entry name" value="Kinase-like_dom_sf"/>
</dbReference>
<dbReference type="OrthoDB" id="4062651at2759"/>
<keyword evidence="2 10" id="KW-0723">Serine/threonine-protein kinase</keyword>
<dbReference type="GO" id="GO:0004674">
    <property type="term" value="F:protein serine/threonine kinase activity"/>
    <property type="evidence" value="ECO:0007669"/>
    <property type="project" value="UniProtKB-KW"/>
</dbReference>
<evidence type="ECO:0000256" key="1">
    <source>
        <dbReference type="ARBA" id="ARBA00012513"/>
    </source>
</evidence>
<evidence type="ECO:0000256" key="5">
    <source>
        <dbReference type="ARBA" id="ARBA00022777"/>
    </source>
</evidence>
<gene>
    <name evidence="12" type="ORF">CONPUDRAFT_138285</name>
</gene>
<dbReference type="Gene3D" id="1.10.510.10">
    <property type="entry name" value="Transferase(Phosphotransferase) domain 1"/>
    <property type="match status" value="1"/>
</dbReference>
<dbReference type="Pfam" id="PF00069">
    <property type="entry name" value="Pkinase"/>
    <property type="match status" value="1"/>
</dbReference>
<evidence type="ECO:0000256" key="6">
    <source>
        <dbReference type="ARBA" id="ARBA00022840"/>
    </source>
</evidence>
<keyword evidence="4 9" id="KW-0547">Nucleotide-binding</keyword>
<dbReference type="OMA" id="YEAHAGA"/>
<evidence type="ECO:0000256" key="2">
    <source>
        <dbReference type="ARBA" id="ARBA00022527"/>
    </source>
</evidence>
<keyword evidence="5 12" id="KW-0418">Kinase</keyword>
<dbReference type="EC" id="2.7.11.1" evidence="1"/>
<keyword evidence="13" id="KW-1185">Reference proteome</keyword>
<evidence type="ECO:0000256" key="8">
    <source>
        <dbReference type="ARBA" id="ARBA00048679"/>
    </source>
</evidence>
<evidence type="ECO:0000256" key="9">
    <source>
        <dbReference type="PROSITE-ProRule" id="PRU10141"/>
    </source>
</evidence>
<dbReference type="PANTHER" id="PTHR44329:SF285">
    <property type="entry name" value="V-MOS MOLONEY MURINE SARCOMA VIRAL ONCO HOMOLOG"/>
    <property type="match status" value="1"/>
</dbReference>
<evidence type="ECO:0000313" key="12">
    <source>
        <dbReference type="EMBL" id="EIW79070.1"/>
    </source>
</evidence>
<dbReference type="GO" id="GO:0005524">
    <property type="term" value="F:ATP binding"/>
    <property type="evidence" value="ECO:0007669"/>
    <property type="project" value="UniProtKB-UniRule"/>
</dbReference>
<dbReference type="SUPFAM" id="SSF56112">
    <property type="entry name" value="Protein kinase-like (PK-like)"/>
    <property type="match status" value="1"/>
</dbReference>
<feature type="domain" description="Protein kinase" evidence="11">
    <location>
        <begin position="65"/>
        <end position="332"/>
    </location>
</feature>
<dbReference type="RefSeq" id="XP_007770797.1">
    <property type="nucleotide sequence ID" value="XM_007772607.1"/>
</dbReference>
<keyword evidence="6 9" id="KW-0067">ATP-binding</keyword>
<evidence type="ECO:0000256" key="10">
    <source>
        <dbReference type="RuleBase" id="RU000304"/>
    </source>
</evidence>
<dbReference type="PROSITE" id="PS00108">
    <property type="entry name" value="PROTEIN_KINASE_ST"/>
    <property type="match status" value="1"/>
</dbReference>
<evidence type="ECO:0000256" key="3">
    <source>
        <dbReference type="ARBA" id="ARBA00022679"/>
    </source>
</evidence>
<comment type="catalytic activity">
    <reaction evidence="8">
        <text>L-seryl-[protein] + ATP = O-phospho-L-seryl-[protein] + ADP + H(+)</text>
        <dbReference type="Rhea" id="RHEA:17989"/>
        <dbReference type="Rhea" id="RHEA-COMP:9863"/>
        <dbReference type="Rhea" id="RHEA-COMP:11604"/>
        <dbReference type="ChEBI" id="CHEBI:15378"/>
        <dbReference type="ChEBI" id="CHEBI:29999"/>
        <dbReference type="ChEBI" id="CHEBI:30616"/>
        <dbReference type="ChEBI" id="CHEBI:83421"/>
        <dbReference type="ChEBI" id="CHEBI:456216"/>
        <dbReference type="EC" id="2.7.11.1"/>
    </reaction>
</comment>
<name>A0A5M3MJF5_CONPW</name>
<dbReference type="GeneID" id="19201173"/>
<dbReference type="PANTHER" id="PTHR44329">
    <property type="entry name" value="SERINE/THREONINE-PROTEIN KINASE TNNI3K-RELATED"/>
    <property type="match status" value="1"/>
</dbReference>
<dbReference type="PROSITE" id="PS00107">
    <property type="entry name" value="PROTEIN_KINASE_ATP"/>
    <property type="match status" value="1"/>
</dbReference>
<keyword evidence="3" id="KW-0808">Transferase</keyword>
<sequence length="353" mass="39118">MLNAPEHTQIFSWRGLDAQSCVDLLDSLKQIPNISRRHQSILEEAMFKVAKRSGYWPRRLELQNVHIQMWIGGGSFGNVFLGSSKGELVAMKQVRMPATEGDRALKAFAKELVICSVLCHPNVLPLRGVFREGVTGRLFLVSPYMEKGDLLRHFGRTPLDIIDRLSILRDVAQALRYLHTRDPPVMHGDLKPANILISASGNACLCDYGMSYLKGDFVNWSTASGAGSGGTLCFQAPELLQGDSTILCSTDIYSFGCVIYWLACGSVPYSRTRRESEVIMALARGEELLRPPGQMSDELWTLCRQCLERIPVLRPSAIDCVRRLRGSGMAFTSNAWPLLYPSTVVYSPSGSAS</sequence>
<comment type="catalytic activity">
    <reaction evidence="7">
        <text>L-threonyl-[protein] + ATP = O-phospho-L-threonyl-[protein] + ADP + H(+)</text>
        <dbReference type="Rhea" id="RHEA:46608"/>
        <dbReference type="Rhea" id="RHEA-COMP:11060"/>
        <dbReference type="Rhea" id="RHEA-COMP:11605"/>
        <dbReference type="ChEBI" id="CHEBI:15378"/>
        <dbReference type="ChEBI" id="CHEBI:30013"/>
        <dbReference type="ChEBI" id="CHEBI:30616"/>
        <dbReference type="ChEBI" id="CHEBI:61977"/>
        <dbReference type="ChEBI" id="CHEBI:456216"/>
        <dbReference type="EC" id="2.7.11.1"/>
    </reaction>
</comment>
<evidence type="ECO:0000256" key="4">
    <source>
        <dbReference type="ARBA" id="ARBA00022741"/>
    </source>
</evidence>
<comment type="similarity">
    <text evidence="10">Belongs to the protein kinase superfamily.</text>
</comment>
<accession>A0A5M3MJF5</accession>
<proteinExistence type="inferred from homology"/>
<dbReference type="InterPro" id="IPR017441">
    <property type="entry name" value="Protein_kinase_ATP_BS"/>
</dbReference>
<evidence type="ECO:0000313" key="13">
    <source>
        <dbReference type="Proteomes" id="UP000053558"/>
    </source>
</evidence>
<dbReference type="InterPro" id="IPR000719">
    <property type="entry name" value="Prot_kinase_dom"/>
</dbReference>
<dbReference type="InterPro" id="IPR008271">
    <property type="entry name" value="Ser/Thr_kinase_AS"/>
</dbReference>
<dbReference type="EMBL" id="JH711581">
    <property type="protein sequence ID" value="EIW79070.1"/>
    <property type="molecule type" value="Genomic_DNA"/>
</dbReference>
<dbReference type="AlphaFoldDB" id="A0A5M3MJF5"/>
<organism evidence="12 13">
    <name type="scientific">Coniophora puteana (strain RWD-64-598)</name>
    <name type="common">Brown rot fungus</name>
    <dbReference type="NCBI Taxonomy" id="741705"/>
    <lineage>
        <taxon>Eukaryota</taxon>
        <taxon>Fungi</taxon>
        <taxon>Dikarya</taxon>
        <taxon>Basidiomycota</taxon>
        <taxon>Agaricomycotina</taxon>
        <taxon>Agaricomycetes</taxon>
        <taxon>Agaricomycetidae</taxon>
        <taxon>Boletales</taxon>
        <taxon>Coniophorineae</taxon>
        <taxon>Coniophoraceae</taxon>
        <taxon>Coniophora</taxon>
    </lineage>
</organism>
<evidence type="ECO:0000256" key="7">
    <source>
        <dbReference type="ARBA" id="ARBA00047899"/>
    </source>
</evidence>
<feature type="binding site" evidence="9">
    <location>
        <position position="92"/>
    </location>
    <ligand>
        <name>ATP</name>
        <dbReference type="ChEBI" id="CHEBI:30616"/>
    </ligand>
</feature>
<reference evidence="13" key="1">
    <citation type="journal article" date="2012" name="Science">
        <title>The Paleozoic origin of enzymatic lignin decomposition reconstructed from 31 fungal genomes.</title>
        <authorList>
            <person name="Floudas D."/>
            <person name="Binder M."/>
            <person name="Riley R."/>
            <person name="Barry K."/>
            <person name="Blanchette R.A."/>
            <person name="Henrissat B."/>
            <person name="Martinez A.T."/>
            <person name="Otillar R."/>
            <person name="Spatafora J.W."/>
            <person name="Yadav J.S."/>
            <person name="Aerts A."/>
            <person name="Benoit I."/>
            <person name="Boyd A."/>
            <person name="Carlson A."/>
            <person name="Copeland A."/>
            <person name="Coutinho P.M."/>
            <person name="de Vries R.P."/>
            <person name="Ferreira P."/>
            <person name="Findley K."/>
            <person name="Foster B."/>
            <person name="Gaskell J."/>
            <person name="Glotzer D."/>
            <person name="Gorecki P."/>
            <person name="Heitman J."/>
            <person name="Hesse C."/>
            <person name="Hori C."/>
            <person name="Igarashi K."/>
            <person name="Jurgens J.A."/>
            <person name="Kallen N."/>
            <person name="Kersten P."/>
            <person name="Kohler A."/>
            <person name="Kuees U."/>
            <person name="Kumar T.K.A."/>
            <person name="Kuo A."/>
            <person name="LaButti K."/>
            <person name="Larrondo L.F."/>
            <person name="Lindquist E."/>
            <person name="Ling A."/>
            <person name="Lombard V."/>
            <person name="Lucas S."/>
            <person name="Lundell T."/>
            <person name="Martin R."/>
            <person name="McLaughlin D.J."/>
            <person name="Morgenstern I."/>
            <person name="Morin E."/>
            <person name="Murat C."/>
            <person name="Nagy L.G."/>
            <person name="Nolan M."/>
            <person name="Ohm R.A."/>
            <person name="Patyshakuliyeva A."/>
            <person name="Rokas A."/>
            <person name="Ruiz-Duenas F.J."/>
            <person name="Sabat G."/>
            <person name="Salamov A."/>
            <person name="Samejima M."/>
            <person name="Schmutz J."/>
            <person name="Slot J.C."/>
            <person name="St John F."/>
            <person name="Stenlid J."/>
            <person name="Sun H."/>
            <person name="Sun S."/>
            <person name="Syed K."/>
            <person name="Tsang A."/>
            <person name="Wiebenga A."/>
            <person name="Young D."/>
            <person name="Pisabarro A."/>
            <person name="Eastwood D.C."/>
            <person name="Martin F."/>
            <person name="Cullen D."/>
            <person name="Grigoriev I.V."/>
            <person name="Hibbett D.S."/>
        </authorList>
    </citation>
    <scope>NUCLEOTIDE SEQUENCE [LARGE SCALE GENOMIC DNA]</scope>
    <source>
        <strain evidence="13">RWD-64-598 SS2</strain>
    </source>
</reference>
<dbReference type="SMART" id="SM00220">
    <property type="entry name" value="S_TKc"/>
    <property type="match status" value="1"/>
</dbReference>
<dbReference type="Proteomes" id="UP000053558">
    <property type="component" value="Unassembled WGS sequence"/>
</dbReference>
<dbReference type="InterPro" id="IPR051681">
    <property type="entry name" value="Ser/Thr_Kinases-Pseudokinases"/>
</dbReference>
<protein>
    <recommendedName>
        <fullName evidence="1">non-specific serine/threonine protein kinase</fullName>
        <ecNumber evidence="1">2.7.11.1</ecNumber>
    </recommendedName>
</protein>